<reference evidence="1 2" key="1">
    <citation type="journal article" date="2015" name="Genome Biol. Evol.">
        <title>Comparative Genomics of a Bacterivorous Green Alga Reveals Evolutionary Causalities and Consequences of Phago-Mixotrophic Mode of Nutrition.</title>
        <authorList>
            <person name="Burns J.A."/>
            <person name="Paasch A."/>
            <person name="Narechania A."/>
            <person name="Kim E."/>
        </authorList>
    </citation>
    <scope>NUCLEOTIDE SEQUENCE [LARGE SCALE GENOMIC DNA]</scope>
    <source>
        <strain evidence="1 2">PLY_AMNH</strain>
    </source>
</reference>
<evidence type="ECO:0000313" key="2">
    <source>
        <dbReference type="Proteomes" id="UP001190700"/>
    </source>
</evidence>
<comment type="caution">
    <text evidence="1">The sequence shown here is derived from an EMBL/GenBank/DDBJ whole genome shotgun (WGS) entry which is preliminary data.</text>
</comment>
<evidence type="ECO:0000313" key="1">
    <source>
        <dbReference type="EMBL" id="KAK3284226.1"/>
    </source>
</evidence>
<dbReference type="EMBL" id="LGRX02002415">
    <property type="protein sequence ID" value="KAK3284226.1"/>
    <property type="molecule type" value="Genomic_DNA"/>
</dbReference>
<protein>
    <submittedName>
        <fullName evidence="1">Uncharacterized protein</fullName>
    </submittedName>
</protein>
<proteinExistence type="predicted"/>
<keyword evidence="2" id="KW-1185">Reference proteome</keyword>
<organism evidence="1 2">
    <name type="scientific">Cymbomonas tetramitiformis</name>
    <dbReference type="NCBI Taxonomy" id="36881"/>
    <lineage>
        <taxon>Eukaryota</taxon>
        <taxon>Viridiplantae</taxon>
        <taxon>Chlorophyta</taxon>
        <taxon>Pyramimonadophyceae</taxon>
        <taxon>Pyramimonadales</taxon>
        <taxon>Pyramimonadaceae</taxon>
        <taxon>Cymbomonas</taxon>
    </lineage>
</organism>
<gene>
    <name evidence="1" type="ORF">CYMTET_8112</name>
</gene>
<sequence>MLRVFQTPRMNPKLRSVELEAKNVELLKTQRQLRQALDITKNKVASAKTSQARAELALGSAGRKVDKASKERNVANVELSTAHSKLFSLKQATRQLEAEIKQISVERDNAVESLVVAHNEFREIIGQDFGDDSVEDRASGDALSLLDPTIEVVDGHLRYKTEKIVEYQRIVHEFRLKGGRVSQLFHRVLHLFTNIDIETLQRRAPLPKTSQQYEHTQWMGLAKAHTLSIARSEARPFYANECDEVAITRSKFMINFVMFKHPEQQSATRLMAGAVRIANTTGASEFGGVHRSLQNISWSVVHWLWWTSDSASSMLTAVDLARGAKLRAYNHMLGTPQRPTGYFLAAYLPRDIQFYFMVHSSAPNMVIPLGGPYYIPDECHIWKNGEAKLIAEFGSGVNMGSTKLVYNWLKGELFRLARLSKPSHEFRDLLWDLHPEVAEKYGTMPAEIKHRFNIMTKIARA</sequence>
<name>A0AAE0GVJ8_9CHLO</name>
<dbReference type="AlphaFoldDB" id="A0AAE0GVJ8"/>
<dbReference type="Proteomes" id="UP001190700">
    <property type="component" value="Unassembled WGS sequence"/>
</dbReference>
<accession>A0AAE0GVJ8</accession>